<dbReference type="EMBL" id="JAAGWK010000005">
    <property type="protein sequence ID" value="NEL52938.1"/>
    <property type="molecule type" value="Genomic_DNA"/>
</dbReference>
<keyword evidence="2" id="KW-1185">Reference proteome</keyword>
<proteinExistence type="predicted"/>
<reference evidence="1 2" key="1">
    <citation type="submission" date="2020-02" db="EMBL/GenBank/DDBJ databases">
        <title>The whole genome sequence of CPCC 205119.</title>
        <authorList>
            <person name="Jiang Z."/>
        </authorList>
    </citation>
    <scope>NUCLEOTIDE SEQUENCE [LARGE SCALE GENOMIC DNA]</scope>
    <source>
        <strain evidence="1 2">CPCC 205119</strain>
    </source>
</reference>
<dbReference type="AlphaFoldDB" id="A0A7K3W8Z1"/>
<name>A0A7K3W8Z1_9ACTN</name>
<sequence>MVHPGPPPSRLPLDVDGCTSIDDLNGHDVGGTVLRELAARLAHRTRLDRGPACTRYRTADVDGGPAGT</sequence>
<dbReference type="Proteomes" id="UP000470470">
    <property type="component" value="Unassembled WGS sequence"/>
</dbReference>
<evidence type="ECO:0000313" key="1">
    <source>
        <dbReference type="EMBL" id="NEL52938.1"/>
    </source>
</evidence>
<organism evidence="1 2">
    <name type="scientific">Goekera deserti</name>
    <dbReference type="NCBI Taxonomy" id="2497753"/>
    <lineage>
        <taxon>Bacteria</taxon>
        <taxon>Bacillati</taxon>
        <taxon>Actinomycetota</taxon>
        <taxon>Actinomycetes</taxon>
        <taxon>Geodermatophilales</taxon>
        <taxon>Geodermatophilaceae</taxon>
        <taxon>Goekera</taxon>
    </lineage>
</organism>
<protein>
    <recommendedName>
        <fullName evidence="3">GGDEF domain-containing protein</fullName>
    </recommendedName>
</protein>
<evidence type="ECO:0000313" key="2">
    <source>
        <dbReference type="Proteomes" id="UP000470470"/>
    </source>
</evidence>
<dbReference type="SUPFAM" id="SSF55073">
    <property type="entry name" value="Nucleotide cyclase"/>
    <property type="match status" value="1"/>
</dbReference>
<comment type="caution">
    <text evidence="1">The sequence shown here is derived from an EMBL/GenBank/DDBJ whole genome shotgun (WGS) entry which is preliminary data.</text>
</comment>
<dbReference type="InterPro" id="IPR029787">
    <property type="entry name" value="Nucleotide_cyclase"/>
</dbReference>
<gene>
    <name evidence="1" type="ORF">G1H19_02765</name>
</gene>
<evidence type="ECO:0008006" key="3">
    <source>
        <dbReference type="Google" id="ProtNLM"/>
    </source>
</evidence>
<dbReference type="RefSeq" id="WP_152730161.1">
    <property type="nucleotide sequence ID" value="NZ_JAABOZ010000005.1"/>
</dbReference>
<accession>A0A7K3W8Z1</accession>